<proteinExistence type="predicted"/>
<name>A0A267GGI4_9PLAT</name>
<reference evidence="2 3" key="1">
    <citation type="submission" date="2017-06" db="EMBL/GenBank/DDBJ databases">
        <title>A platform for efficient transgenesis in Macrostomum lignano, a flatworm model organism for stem cell research.</title>
        <authorList>
            <person name="Berezikov E."/>
        </authorList>
    </citation>
    <scope>NUCLEOTIDE SEQUENCE [LARGE SCALE GENOMIC DNA]</scope>
    <source>
        <strain evidence="2">DV1</strain>
        <tissue evidence="2">Whole organism</tissue>
    </source>
</reference>
<evidence type="ECO:0000256" key="1">
    <source>
        <dbReference type="SAM" id="Phobius"/>
    </source>
</evidence>
<feature type="transmembrane region" description="Helical" evidence="1">
    <location>
        <begin position="131"/>
        <end position="154"/>
    </location>
</feature>
<protein>
    <submittedName>
        <fullName evidence="2">Uncharacterized protein</fullName>
    </submittedName>
</protein>
<feature type="transmembrane region" description="Helical" evidence="1">
    <location>
        <begin position="100"/>
        <end position="119"/>
    </location>
</feature>
<gene>
    <name evidence="2" type="ORF">BOX15_Mlig029609g2</name>
</gene>
<accession>A0A267GGI4</accession>
<evidence type="ECO:0000313" key="2">
    <source>
        <dbReference type="EMBL" id="PAA84547.1"/>
    </source>
</evidence>
<dbReference type="EMBL" id="NIVC01000368">
    <property type="protein sequence ID" value="PAA84547.1"/>
    <property type="molecule type" value="Genomic_DNA"/>
</dbReference>
<dbReference type="Proteomes" id="UP000215902">
    <property type="component" value="Unassembled WGS sequence"/>
</dbReference>
<comment type="caution">
    <text evidence="2">The sequence shown here is derived from an EMBL/GenBank/DDBJ whole genome shotgun (WGS) entry which is preliminary data.</text>
</comment>
<dbReference type="AlphaFoldDB" id="A0A267GGI4"/>
<evidence type="ECO:0000313" key="3">
    <source>
        <dbReference type="Proteomes" id="UP000215902"/>
    </source>
</evidence>
<feature type="transmembrane region" description="Helical" evidence="1">
    <location>
        <begin position="63"/>
        <end position="88"/>
    </location>
</feature>
<keyword evidence="1" id="KW-1133">Transmembrane helix</keyword>
<keyword evidence="1" id="KW-0812">Transmembrane</keyword>
<keyword evidence="1" id="KW-0472">Membrane</keyword>
<feature type="transmembrane region" description="Helical" evidence="1">
    <location>
        <begin position="9"/>
        <end position="32"/>
    </location>
</feature>
<keyword evidence="3" id="KW-1185">Reference proteome</keyword>
<organism evidence="2 3">
    <name type="scientific">Macrostomum lignano</name>
    <dbReference type="NCBI Taxonomy" id="282301"/>
    <lineage>
        <taxon>Eukaryota</taxon>
        <taxon>Metazoa</taxon>
        <taxon>Spiralia</taxon>
        <taxon>Lophotrochozoa</taxon>
        <taxon>Platyhelminthes</taxon>
        <taxon>Rhabditophora</taxon>
        <taxon>Macrostomorpha</taxon>
        <taxon>Macrostomida</taxon>
        <taxon>Macrostomidae</taxon>
        <taxon>Macrostomum</taxon>
    </lineage>
</organism>
<sequence>MVTISFHQVAIVTLSSAIICGLISLFTADFFIKFDVVGFNFIKHKIGYCNATPMGLFDSSATAIKVLLIGGLSCAGCCLLLEFISVTVHSARENASLKALCMIVCFAGSVTLVTALALAKPSSVRPDGVARGYSFLMAAVSCVFTIESLVFYVIQWRCQ</sequence>